<dbReference type="Proteomes" id="UP000501648">
    <property type="component" value="Chromosome"/>
</dbReference>
<sequence>MLSKRQLQWCADHHRQIKIICWTVIWIFVIRYLLLFFIRFYWNDQGPKDYRPAVSMMEKMNCQTEQVKTMFIPSTNQLFPPRWNLSPFKSSNLDRTDARFWMLENYPTTLIGSEILSEAPACLGAYIADMKDYPGPYAILIVDRDSGQTIFRIALLKDYLTR</sequence>
<gene>
    <name evidence="2" type="ORF">C798_19760</name>
</gene>
<feature type="transmembrane region" description="Helical" evidence="1">
    <location>
        <begin position="20"/>
        <end position="42"/>
    </location>
</feature>
<keyword evidence="1" id="KW-0472">Membrane</keyword>
<evidence type="ECO:0000313" key="2">
    <source>
        <dbReference type="EMBL" id="QJQ02393.1"/>
    </source>
</evidence>
<reference evidence="2 3" key="1">
    <citation type="journal article" date="2012" name="J. Bacteriol.">
        <title>Genome sequence of the pathogenic Herbaspirillum seropedicae strain Os34, isolated from rice roots.</title>
        <authorList>
            <person name="Ye W."/>
            <person name="Ye S."/>
            <person name="Liu J."/>
            <person name="Chang S."/>
            <person name="Chen M."/>
            <person name="Zhu B."/>
            <person name="Guo L."/>
            <person name="An Q."/>
        </authorList>
    </citation>
    <scope>NUCLEOTIDE SEQUENCE [LARGE SCALE GENOMIC DNA]</scope>
    <source>
        <strain evidence="2 3">Os34</strain>
    </source>
</reference>
<name>A0A6M3ZVX8_9BURK</name>
<dbReference type="EMBL" id="CP008956">
    <property type="protein sequence ID" value="QJQ02393.1"/>
    <property type="molecule type" value="Genomic_DNA"/>
</dbReference>
<keyword evidence="1" id="KW-1133">Transmembrane helix</keyword>
<dbReference type="AlphaFoldDB" id="A0A6M3ZVX8"/>
<accession>A0A6M3ZVX8</accession>
<dbReference type="RefSeq" id="WP_017455413.1">
    <property type="nucleotide sequence ID" value="NZ_CP008956.1"/>
</dbReference>
<keyword evidence="1" id="KW-0812">Transmembrane</keyword>
<evidence type="ECO:0000313" key="3">
    <source>
        <dbReference type="Proteomes" id="UP000501648"/>
    </source>
</evidence>
<protein>
    <submittedName>
        <fullName evidence="2">Uncharacterized protein</fullName>
    </submittedName>
</protein>
<organism evidence="2 3">
    <name type="scientific">Herbaspirillum rubrisubalbicans Os34</name>
    <dbReference type="NCBI Taxonomy" id="1235827"/>
    <lineage>
        <taxon>Bacteria</taxon>
        <taxon>Pseudomonadati</taxon>
        <taxon>Pseudomonadota</taxon>
        <taxon>Betaproteobacteria</taxon>
        <taxon>Burkholderiales</taxon>
        <taxon>Oxalobacteraceae</taxon>
        <taxon>Herbaspirillum</taxon>
    </lineage>
</organism>
<evidence type="ECO:0000256" key="1">
    <source>
        <dbReference type="SAM" id="Phobius"/>
    </source>
</evidence>
<proteinExistence type="predicted"/>